<reference evidence="1" key="1">
    <citation type="journal article" date="2020" name="Microb. Genom.">
        <title>Genetic diversity of clinical and environmental Mucorales isolates obtained from an investigation of mucormycosis cases among solid organ transplant recipients.</title>
        <authorList>
            <person name="Nguyen M.H."/>
            <person name="Kaul D."/>
            <person name="Muto C."/>
            <person name="Cheng S.J."/>
            <person name="Richter R.A."/>
            <person name="Bruno V.M."/>
            <person name="Liu G."/>
            <person name="Beyhan S."/>
            <person name="Sundermann A.J."/>
            <person name="Mounaud S."/>
            <person name="Pasculle A.W."/>
            <person name="Nierman W.C."/>
            <person name="Driscoll E."/>
            <person name="Cumbie R."/>
            <person name="Clancy C.J."/>
            <person name="Dupont C.L."/>
        </authorList>
    </citation>
    <scope>NUCLEOTIDE SEQUENCE</scope>
    <source>
        <strain evidence="1">GL16</strain>
    </source>
</reference>
<proteinExistence type="predicted"/>
<name>A0A9P6XYY5_RHIOR</name>
<protein>
    <submittedName>
        <fullName evidence="1">Uncharacterized protein</fullName>
    </submittedName>
</protein>
<organism evidence="1 2">
    <name type="scientific">Rhizopus oryzae</name>
    <name type="common">Mucormycosis agent</name>
    <name type="synonym">Rhizopus arrhizus var. delemar</name>
    <dbReference type="NCBI Taxonomy" id="64495"/>
    <lineage>
        <taxon>Eukaryota</taxon>
        <taxon>Fungi</taxon>
        <taxon>Fungi incertae sedis</taxon>
        <taxon>Mucoromycota</taxon>
        <taxon>Mucoromycotina</taxon>
        <taxon>Mucoromycetes</taxon>
        <taxon>Mucorales</taxon>
        <taxon>Mucorineae</taxon>
        <taxon>Rhizopodaceae</taxon>
        <taxon>Rhizopus</taxon>
    </lineage>
</organism>
<evidence type="ECO:0000313" key="1">
    <source>
        <dbReference type="EMBL" id="KAG1535633.1"/>
    </source>
</evidence>
<comment type="caution">
    <text evidence="1">The sequence shown here is derived from an EMBL/GenBank/DDBJ whole genome shotgun (WGS) entry which is preliminary data.</text>
</comment>
<gene>
    <name evidence="1" type="ORF">G6F51_011431</name>
</gene>
<sequence>MIIGEVTDAVITASPLFRINARSVTLESKCIDSGSRVKLYTSHPALMYYFIRFTDNGTRHSFAGRSLNVSAYTFDDSTKAIANIRLSVTDVRPILQVDDDGLVITTEACRIRTRDFSRNMNFLKMKFIVYKGLNVETFALQLSDMYEDLVGRQLIEPALNPVFVEERITRPQNDPNTNRPVPRVMKTIYSYNTAVNRLEGFWNHASLRYDALINDDSPFDSSVFTYNLHDDDADTTSHRSSTMFD</sequence>
<dbReference type="EMBL" id="JAANIT010002724">
    <property type="protein sequence ID" value="KAG1535633.1"/>
    <property type="molecule type" value="Genomic_DNA"/>
</dbReference>
<dbReference type="Proteomes" id="UP000717996">
    <property type="component" value="Unassembled WGS sequence"/>
</dbReference>
<accession>A0A9P6XYY5</accession>
<evidence type="ECO:0000313" key="2">
    <source>
        <dbReference type="Proteomes" id="UP000717996"/>
    </source>
</evidence>
<dbReference type="AlphaFoldDB" id="A0A9P6XYY5"/>
<dbReference type="OrthoDB" id="2224005at2759"/>